<dbReference type="SUPFAM" id="SSF46689">
    <property type="entry name" value="Homeodomain-like"/>
    <property type="match status" value="1"/>
</dbReference>
<evidence type="ECO:0008006" key="3">
    <source>
        <dbReference type="Google" id="ProtNLM"/>
    </source>
</evidence>
<organism evidence="1 2">
    <name type="scientific">Aduncisulcus paluster</name>
    <dbReference type="NCBI Taxonomy" id="2918883"/>
    <lineage>
        <taxon>Eukaryota</taxon>
        <taxon>Metamonada</taxon>
        <taxon>Carpediemonas-like organisms</taxon>
        <taxon>Aduncisulcus</taxon>
    </lineage>
</organism>
<accession>A0ABQ5KZ08</accession>
<evidence type="ECO:0000313" key="2">
    <source>
        <dbReference type="Proteomes" id="UP001057375"/>
    </source>
</evidence>
<protein>
    <recommendedName>
        <fullName evidence="3">Transposase</fullName>
    </recommendedName>
</protein>
<evidence type="ECO:0000313" key="1">
    <source>
        <dbReference type="EMBL" id="GKT37276.1"/>
    </source>
</evidence>
<proteinExistence type="predicted"/>
<sequence>MKNGKKTVKLSVDDKKKIVKHFQEGLLSPKQISEIFHVSLSATYRIKQLHSLHGDAYFQKLETSKSIPPNRSKINYVHSQCISDLIQKDPMISLINICRQLKMQYDLDITTQTVRKHFVEGGLRKNGFPHIYFQRHEPHHIQIDQYDKLKHLAPQCHFTTTFYSSFPAYLSSHPSKSMLSLDSKTLPDDLCKVDESIHQKRSDYITEYMSLQQEEVLFVFCSVAGWFCSCINEKDISTLISHEKQPEAERVPSTSSDLIIPIGKRRSCEETSKSTIPKKKSIAPLSIPFMTHMNVTVALSVDGDGSMRRSLVEDISFNITSFFLSVIQSYPPFGATGVLSEGCHTSSMSQDISSTSFIPQASPRRSQKVCFVFPSCMSRFVPRCEVEIRRRGHCLLFIPPLSQSISPCECLFASWLRTCVTFFPKLKKTYIGVDPVKLWISHMKRIWDECSKDTIRGIISLMERNQFLKVLKDAARYPPK</sequence>
<dbReference type="InterPro" id="IPR009057">
    <property type="entry name" value="Homeodomain-like_sf"/>
</dbReference>
<name>A0ABQ5KZ08_9EUKA</name>
<dbReference type="EMBL" id="BQXS01011437">
    <property type="protein sequence ID" value="GKT37276.1"/>
    <property type="molecule type" value="Genomic_DNA"/>
</dbReference>
<gene>
    <name evidence="1" type="ORF">ADUPG1_010095</name>
</gene>
<comment type="caution">
    <text evidence="1">The sequence shown here is derived from an EMBL/GenBank/DDBJ whole genome shotgun (WGS) entry which is preliminary data.</text>
</comment>
<keyword evidence="2" id="KW-1185">Reference proteome</keyword>
<dbReference type="Proteomes" id="UP001057375">
    <property type="component" value="Unassembled WGS sequence"/>
</dbReference>
<reference evidence="1" key="1">
    <citation type="submission" date="2022-03" db="EMBL/GenBank/DDBJ databases">
        <title>Draft genome sequence of Aduncisulcus paluster, a free-living microaerophilic Fornicata.</title>
        <authorList>
            <person name="Yuyama I."/>
            <person name="Kume K."/>
            <person name="Tamura T."/>
            <person name="Inagaki Y."/>
            <person name="Hashimoto T."/>
        </authorList>
    </citation>
    <scope>NUCLEOTIDE SEQUENCE</scope>
    <source>
        <strain evidence="1">NY0171</strain>
    </source>
</reference>